<sequence>MKKLLKTAALTGGILFAVKGLDNRIEVTHYDISSPKIPEGFDGYKILQISDYHADSVPGLIEEIEHESPDIIVSTGDLVHDTGSYTPGVRLCKHLIDIAPVYAVTGNHDLWRSDYDEFERELTEVGVKTLHDERVILKRNESEISLSGIDDPFALNSVKIAENIENSLAKLPRYNGYDILLFHRANLFDRLKYRGFNLILAGHMHGGQFRIPKGRGVVAPKSSWGSKSSMFFPKYFAGHYHAPHTDMIVNRGIGNPMLLPRLFNRPEITVITLKHKKEI</sequence>
<dbReference type="InterPro" id="IPR029052">
    <property type="entry name" value="Metallo-depent_PP-like"/>
</dbReference>
<dbReference type="RefSeq" id="WP_308456858.1">
    <property type="nucleotide sequence ID" value="NZ_JAJEQM010000015.1"/>
</dbReference>
<dbReference type="GO" id="GO:0008758">
    <property type="term" value="F:UDP-2,3-diacylglucosamine hydrolase activity"/>
    <property type="evidence" value="ECO:0007669"/>
    <property type="project" value="TreeGrafter"/>
</dbReference>
<reference evidence="4 5" key="1">
    <citation type="submission" date="2021-10" db="EMBL/GenBank/DDBJ databases">
        <title>Anaerobic single-cell dispensing facilitates the cultivation of human gut bacteria.</title>
        <authorList>
            <person name="Afrizal A."/>
        </authorList>
    </citation>
    <scope>NUCLEOTIDE SEQUENCE [LARGE SCALE GENOMIC DNA]</scope>
    <source>
        <strain evidence="4 5">CLA-AA-H232</strain>
    </source>
</reference>
<organism evidence="4 5">
    <name type="scientific">Hominilimicola fabiformis</name>
    <dbReference type="NCBI Taxonomy" id="2885356"/>
    <lineage>
        <taxon>Bacteria</taxon>
        <taxon>Bacillati</taxon>
        <taxon>Bacillota</taxon>
        <taxon>Clostridia</taxon>
        <taxon>Eubacteriales</taxon>
        <taxon>Oscillospiraceae</taxon>
        <taxon>Hominilimicola</taxon>
    </lineage>
</organism>
<dbReference type="EMBL" id="JAJEQM010000015">
    <property type="protein sequence ID" value="MCC2211265.1"/>
    <property type="molecule type" value="Genomic_DNA"/>
</dbReference>
<accession>A0AAE3DZS6</accession>
<dbReference type="InterPro" id="IPR004843">
    <property type="entry name" value="Calcineurin-like_PHP"/>
</dbReference>
<name>A0AAE3DZS6_9FIRM</name>
<evidence type="ECO:0000256" key="1">
    <source>
        <dbReference type="ARBA" id="ARBA00022723"/>
    </source>
</evidence>
<evidence type="ECO:0000259" key="3">
    <source>
        <dbReference type="Pfam" id="PF00149"/>
    </source>
</evidence>
<proteinExistence type="predicted"/>
<dbReference type="PANTHER" id="PTHR31302">
    <property type="entry name" value="TRANSMEMBRANE PROTEIN WITH METALLOPHOSPHOESTERASE DOMAIN-RELATED"/>
    <property type="match status" value="1"/>
</dbReference>
<evidence type="ECO:0000313" key="5">
    <source>
        <dbReference type="Proteomes" id="UP001198242"/>
    </source>
</evidence>
<dbReference type="Proteomes" id="UP001198242">
    <property type="component" value="Unassembled WGS sequence"/>
</dbReference>
<protein>
    <submittedName>
        <fullName evidence="4">Metallophosphoesterase family protein</fullName>
    </submittedName>
</protein>
<dbReference type="AlphaFoldDB" id="A0AAE3DZS6"/>
<keyword evidence="1" id="KW-0479">Metal-binding</keyword>
<comment type="caution">
    <text evidence="4">The sequence shown here is derived from an EMBL/GenBank/DDBJ whole genome shotgun (WGS) entry which is preliminary data.</text>
</comment>
<keyword evidence="2" id="KW-0378">Hydrolase</keyword>
<evidence type="ECO:0000313" key="4">
    <source>
        <dbReference type="EMBL" id="MCC2211265.1"/>
    </source>
</evidence>
<dbReference type="InterPro" id="IPR051158">
    <property type="entry name" value="Metallophosphoesterase_sf"/>
</dbReference>
<keyword evidence="5" id="KW-1185">Reference proteome</keyword>
<dbReference type="Pfam" id="PF00149">
    <property type="entry name" value="Metallophos"/>
    <property type="match status" value="1"/>
</dbReference>
<dbReference type="PANTHER" id="PTHR31302:SF31">
    <property type="entry name" value="PHOSPHODIESTERASE YAEI"/>
    <property type="match status" value="1"/>
</dbReference>
<evidence type="ECO:0000256" key="2">
    <source>
        <dbReference type="ARBA" id="ARBA00022801"/>
    </source>
</evidence>
<dbReference type="SUPFAM" id="SSF56300">
    <property type="entry name" value="Metallo-dependent phosphatases"/>
    <property type="match status" value="1"/>
</dbReference>
<dbReference type="GO" id="GO:0016020">
    <property type="term" value="C:membrane"/>
    <property type="evidence" value="ECO:0007669"/>
    <property type="project" value="GOC"/>
</dbReference>
<feature type="domain" description="Calcineurin-like phosphoesterase" evidence="3">
    <location>
        <begin position="45"/>
        <end position="206"/>
    </location>
</feature>
<dbReference type="GO" id="GO:0046872">
    <property type="term" value="F:metal ion binding"/>
    <property type="evidence" value="ECO:0007669"/>
    <property type="project" value="UniProtKB-KW"/>
</dbReference>
<gene>
    <name evidence="4" type="ORF">LKE05_10750</name>
</gene>
<dbReference type="GO" id="GO:0009245">
    <property type="term" value="P:lipid A biosynthetic process"/>
    <property type="evidence" value="ECO:0007669"/>
    <property type="project" value="TreeGrafter"/>
</dbReference>
<dbReference type="Gene3D" id="3.60.21.10">
    <property type="match status" value="1"/>
</dbReference>